<dbReference type="AlphaFoldDB" id="A0A9D3M0J1"/>
<evidence type="ECO:0000313" key="2">
    <source>
        <dbReference type="EMBL" id="KAG5836153.1"/>
    </source>
</evidence>
<dbReference type="EMBL" id="JAFIRN010000014">
    <property type="protein sequence ID" value="KAG5836153.1"/>
    <property type="molecule type" value="Genomic_DNA"/>
</dbReference>
<keyword evidence="3" id="KW-1185">Reference proteome</keyword>
<sequence>SRPLIVQNTTGSTDRNKPSHRSASSLPVIHGAEVTRRDSDEKPHRGIANAREEVWQPWANARSASSCILSHCETVLPTQNRIQVESSNEQLSLLTPCFFWLKDANNVGKKCLL</sequence>
<organism evidence="2 3">
    <name type="scientific">Anguilla anguilla</name>
    <name type="common">European freshwater eel</name>
    <name type="synonym">Muraena anguilla</name>
    <dbReference type="NCBI Taxonomy" id="7936"/>
    <lineage>
        <taxon>Eukaryota</taxon>
        <taxon>Metazoa</taxon>
        <taxon>Chordata</taxon>
        <taxon>Craniata</taxon>
        <taxon>Vertebrata</taxon>
        <taxon>Euteleostomi</taxon>
        <taxon>Actinopterygii</taxon>
        <taxon>Neopterygii</taxon>
        <taxon>Teleostei</taxon>
        <taxon>Anguilliformes</taxon>
        <taxon>Anguillidae</taxon>
        <taxon>Anguilla</taxon>
    </lineage>
</organism>
<feature type="compositionally biased region" description="Polar residues" evidence="1">
    <location>
        <begin position="1"/>
        <end position="13"/>
    </location>
</feature>
<feature type="non-terminal residue" evidence="2">
    <location>
        <position position="1"/>
    </location>
</feature>
<comment type="caution">
    <text evidence="2">The sequence shown here is derived from an EMBL/GenBank/DDBJ whole genome shotgun (WGS) entry which is preliminary data.</text>
</comment>
<feature type="compositionally biased region" description="Basic and acidic residues" evidence="1">
    <location>
        <begin position="33"/>
        <end position="47"/>
    </location>
</feature>
<evidence type="ECO:0000256" key="1">
    <source>
        <dbReference type="SAM" id="MobiDB-lite"/>
    </source>
</evidence>
<dbReference type="Proteomes" id="UP001044222">
    <property type="component" value="Chromosome 14"/>
</dbReference>
<gene>
    <name evidence="2" type="ORF">ANANG_G00251550</name>
</gene>
<reference evidence="2" key="1">
    <citation type="submission" date="2021-01" db="EMBL/GenBank/DDBJ databases">
        <title>A chromosome-scale assembly of European eel, Anguilla anguilla.</title>
        <authorList>
            <person name="Henkel C."/>
            <person name="Jong-Raadsen S.A."/>
            <person name="Dufour S."/>
            <person name="Weltzien F.-A."/>
            <person name="Palstra A.P."/>
            <person name="Pelster B."/>
            <person name="Spaink H.P."/>
            <person name="Van Den Thillart G.E."/>
            <person name="Jansen H."/>
            <person name="Zahm M."/>
            <person name="Klopp C."/>
            <person name="Cedric C."/>
            <person name="Louis A."/>
            <person name="Berthelot C."/>
            <person name="Parey E."/>
            <person name="Roest Crollius H."/>
            <person name="Montfort J."/>
            <person name="Robinson-Rechavi M."/>
            <person name="Bucao C."/>
            <person name="Bouchez O."/>
            <person name="Gislard M."/>
            <person name="Lluch J."/>
            <person name="Milhes M."/>
            <person name="Lampietro C."/>
            <person name="Lopez Roques C."/>
            <person name="Donnadieu C."/>
            <person name="Braasch I."/>
            <person name="Desvignes T."/>
            <person name="Postlethwait J."/>
            <person name="Bobe J."/>
            <person name="Guiguen Y."/>
            <person name="Dirks R."/>
        </authorList>
    </citation>
    <scope>NUCLEOTIDE SEQUENCE</scope>
    <source>
        <strain evidence="2">Tag_6206</strain>
        <tissue evidence="2">Liver</tissue>
    </source>
</reference>
<proteinExistence type="predicted"/>
<evidence type="ECO:0000313" key="3">
    <source>
        <dbReference type="Proteomes" id="UP001044222"/>
    </source>
</evidence>
<accession>A0A9D3M0J1</accession>
<protein>
    <submittedName>
        <fullName evidence="2">Uncharacterized protein</fullName>
    </submittedName>
</protein>
<feature type="region of interest" description="Disordered" evidence="1">
    <location>
        <begin position="1"/>
        <end position="47"/>
    </location>
</feature>
<name>A0A9D3M0J1_ANGAN</name>